<dbReference type="SUPFAM" id="SSF52540">
    <property type="entry name" value="P-loop containing nucleoside triphosphate hydrolases"/>
    <property type="match status" value="1"/>
</dbReference>
<dbReference type="RefSeq" id="WP_201692380.1">
    <property type="nucleotide sequence ID" value="NZ_JAEQND010000013.1"/>
</dbReference>
<accession>A0ABS1JU43</accession>
<evidence type="ECO:0000313" key="2">
    <source>
        <dbReference type="EMBL" id="MBL0427747.1"/>
    </source>
</evidence>
<evidence type="ECO:0000259" key="1">
    <source>
        <dbReference type="Pfam" id="PF13521"/>
    </source>
</evidence>
<sequence>MNSPATQHNPVVVNFFAGPGAGKTTTAARVFADLKAAGYEAEYVPEFAKVATWAGHTSTLQDQLYLFAKQNNRLEVLRKQPLDFIIMDSPLLMCLAYTPPNYFPAFRDLVLQVSNSYDNRNFLLERTTRYSPVGRNETEDQAREKCRQIREVLESTGVVYRLLKDKFSAAEEAVASLLSDR</sequence>
<evidence type="ECO:0000313" key="3">
    <source>
        <dbReference type="Proteomes" id="UP000622707"/>
    </source>
</evidence>
<dbReference type="InterPro" id="IPR038727">
    <property type="entry name" value="NadR/Ttd14_AAA_dom"/>
</dbReference>
<comment type="caution">
    <text evidence="2">The sequence shown here is derived from an EMBL/GenBank/DDBJ whole genome shotgun (WGS) entry which is preliminary data.</text>
</comment>
<dbReference type="Pfam" id="PF13521">
    <property type="entry name" value="AAA_28"/>
    <property type="match status" value="1"/>
</dbReference>
<dbReference type="Proteomes" id="UP000622707">
    <property type="component" value="Unassembled WGS sequence"/>
</dbReference>
<dbReference type="Gene3D" id="3.40.50.300">
    <property type="entry name" value="P-loop containing nucleotide triphosphate hydrolases"/>
    <property type="match status" value="1"/>
</dbReference>
<reference evidence="2 3" key="1">
    <citation type="journal article" date="2017" name="Int. J. Syst. Evol. Microbiol.">
        <title>Ramlibacter alkalitolerans sp. nov., alkali-tolerant bacterium isolated from soil of ginseng.</title>
        <authorList>
            <person name="Lee D.H."/>
            <person name="Cha C.J."/>
        </authorList>
    </citation>
    <scope>NUCLEOTIDE SEQUENCE [LARGE SCALE GENOMIC DNA]</scope>
    <source>
        <strain evidence="2 3">KACC 19305</strain>
    </source>
</reference>
<gene>
    <name evidence="2" type="ORF">JI746_21755</name>
</gene>
<keyword evidence="3" id="KW-1185">Reference proteome</keyword>
<dbReference type="InterPro" id="IPR027417">
    <property type="entry name" value="P-loop_NTPase"/>
</dbReference>
<proteinExistence type="predicted"/>
<dbReference type="EMBL" id="JAEQND010000013">
    <property type="protein sequence ID" value="MBL0427747.1"/>
    <property type="molecule type" value="Genomic_DNA"/>
</dbReference>
<protein>
    <submittedName>
        <fullName evidence="2">AAA family ATPase</fullName>
    </submittedName>
</protein>
<organism evidence="2 3">
    <name type="scientific">Ramlibacter alkalitolerans</name>
    <dbReference type="NCBI Taxonomy" id="2039631"/>
    <lineage>
        <taxon>Bacteria</taxon>
        <taxon>Pseudomonadati</taxon>
        <taxon>Pseudomonadota</taxon>
        <taxon>Betaproteobacteria</taxon>
        <taxon>Burkholderiales</taxon>
        <taxon>Comamonadaceae</taxon>
        <taxon>Ramlibacter</taxon>
    </lineage>
</organism>
<feature type="domain" description="NadR/Ttd14 AAA" evidence="1">
    <location>
        <begin position="15"/>
        <end position="163"/>
    </location>
</feature>
<name>A0ABS1JU43_9BURK</name>